<dbReference type="EMBL" id="CAJPIJ010000147">
    <property type="protein sequence ID" value="CAG1990300.1"/>
    <property type="molecule type" value="Genomic_DNA"/>
</dbReference>
<gene>
    <name evidence="2" type="ORF">FUG_LOCUS257983</name>
    <name evidence="1" type="ORF">MDCFG202_LOCUS328634</name>
</gene>
<evidence type="ECO:0000313" key="1">
    <source>
        <dbReference type="EMBL" id="CAG1990300.1"/>
    </source>
</evidence>
<sequence>MVKAIMNTRFGKFDGVCGCTTITLITNKSVSLRLLVQAFICHRENTSFLHMTMLIATDMLWRQRPPVAPISRRVCVRHIMMSISEASVVCAVSCLDISRGVRNWELPKLYCSLLRPSISIELSVVTQIHFLGPLSMQLVGLLSDDGGVVG</sequence>
<evidence type="ECO:0000313" key="2">
    <source>
        <dbReference type="EMBL" id="VIO57867.1"/>
    </source>
</evidence>
<dbReference type="EMBL" id="CAAKMV010000130">
    <property type="protein sequence ID" value="VIO57867.1"/>
    <property type="molecule type" value="Genomic_DNA"/>
</dbReference>
<dbReference type="Proteomes" id="UP000746612">
    <property type="component" value="Unassembled WGS sequence"/>
</dbReference>
<name>A0A4E9EAE1_GIBZA</name>
<reference evidence="1" key="2">
    <citation type="submission" date="2021-03" db="EMBL/GenBank/DDBJ databases">
        <authorList>
            <person name="Alouane T."/>
            <person name="Langin T."/>
            <person name="Bonhomme L."/>
        </authorList>
    </citation>
    <scope>NUCLEOTIDE SEQUENCE</scope>
    <source>
        <strain evidence="1">MDC_Fg202</strain>
    </source>
</reference>
<proteinExistence type="predicted"/>
<protein>
    <submittedName>
        <fullName evidence="2">Uncharacterized protein</fullName>
    </submittedName>
</protein>
<accession>A0A4E9EAE1</accession>
<reference evidence="2" key="1">
    <citation type="submission" date="2019-04" db="EMBL/GenBank/DDBJ databases">
        <authorList>
            <person name="Melise S."/>
            <person name="Noan J."/>
            <person name="Okalmin O."/>
        </authorList>
    </citation>
    <scope>NUCLEOTIDE SEQUENCE</scope>
    <source>
        <strain evidence="2">FN9</strain>
    </source>
</reference>
<organism evidence="2">
    <name type="scientific">Gibberella zeae</name>
    <name type="common">Wheat head blight fungus</name>
    <name type="synonym">Fusarium graminearum</name>
    <dbReference type="NCBI Taxonomy" id="5518"/>
    <lineage>
        <taxon>Eukaryota</taxon>
        <taxon>Fungi</taxon>
        <taxon>Dikarya</taxon>
        <taxon>Ascomycota</taxon>
        <taxon>Pezizomycotina</taxon>
        <taxon>Sordariomycetes</taxon>
        <taxon>Hypocreomycetidae</taxon>
        <taxon>Hypocreales</taxon>
        <taxon>Nectriaceae</taxon>
        <taxon>Fusarium</taxon>
    </lineage>
</organism>
<dbReference type="AlphaFoldDB" id="A0A4E9EAE1"/>